<dbReference type="OrthoDB" id="1550871at2"/>
<sequence length="115" mass="13561">MQIKKLADDYGVIAECSRILPEEYHSALIEAIAELEDNNNYITKDFPKTRLHKVTGIKWNVYRADIDKISGWRLHVKFGQDDQRIHLCQVVEGQNHDEVVKVIKRQKERFKKKDL</sequence>
<evidence type="ECO:0000313" key="2">
    <source>
        <dbReference type="Proteomes" id="UP000033489"/>
    </source>
</evidence>
<gene>
    <name evidence="1" type="ORF">TZ94_01745</name>
</gene>
<organism evidence="1 2">
    <name type="scientific">Streptococcus infantis</name>
    <dbReference type="NCBI Taxonomy" id="68892"/>
    <lineage>
        <taxon>Bacteria</taxon>
        <taxon>Bacillati</taxon>
        <taxon>Bacillota</taxon>
        <taxon>Bacilli</taxon>
        <taxon>Lactobacillales</taxon>
        <taxon>Streptococcaceae</taxon>
        <taxon>Streptococcus</taxon>
    </lineage>
</organism>
<comment type="caution">
    <text evidence="1">The sequence shown here is derived from an EMBL/GenBank/DDBJ whole genome shotgun (WGS) entry which is preliminary data.</text>
</comment>
<reference evidence="1 2" key="1">
    <citation type="submission" date="2015-02" db="EMBL/GenBank/DDBJ databases">
        <title>Evolution of amylase-binding proteins of oral streptococcal species.</title>
        <authorList>
            <person name="Haase E.M."/>
        </authorList>
    </citation>
    <scope>NUCLEOTIDE SEQUENCE [LARGE SCALE GENOMIC DNA]</scope>
    <source>
        <strain evidence="1 2">UC921A</strain>
    </source>
</reference>
<evidence type="ECO:0008006" key="3">
    <source>
        <dbReference type="Google" id="ProtNLM"/>
    </source>
</evidence>
<dbReference type="PATRIC" id="fig|28037.216.peg.1713"/>
<dbReference type="EMBL" id="JYGT01000010">
    <property type="protein sequence ID" value="KJQ74223.1"/>
    <property type="molecule type" value="Genomic_DNA"/>
</dbReference>
<accession>A0A0F2DTF6</accession>
<dbReference type="AlphaFoldDB" id="A0A0F2DTF6"/>
<name>A0A0F2DTF6_9STRE</name>
<dbReference type="Proteomes" id="UP000033489">
    <property type="component" value="Unassembled WGS sequence"/>
</dbReference>
<dbReference type="RefSeq" id="WP_045616021.1">
    <property type="nucleotide sequence ID" value="NZ_JYGT01000010.1"/>
</dbReference>
<evidence type="ECO:0000313" key="1">
    <source>
        <dbReference type="EMBL" id="KJQ74223.1"/>
    </source>
</evidence>
<proteinExistence type="predicted"/>
<protein>
    <recommendedName>
        <fullName evidence="3">Addiction module toxin RelE</fullName>
    </recommendedName>
</protein>